<dbReference type="GO" id="GO:0010468">
    <property type="term" value="P:regulation of gene expression"/>
    <property type="evidence" value="ECO:0007669"/>
    <property type="project" value="UniProtKB-ARBA"/>
</dbReference>
<evidence type="ECO:0000256" key="3">
    <source>
        <dbReference type="SAM" id="MobiDB-lite"/>
    </source>
</evidence>
<dbReference type="PANTHER" id="PTHR10288">
    <property type="entry name" value="KH DOMAIN CONTAINING RNA BINDING PROTEIN"/>
    <property type="match status" value="1"/>
</dbReference>
<feature type="region of interest" description="Disordered" evidence="3">
    <location>
        <begin position="394"/>
        <end position="446"/>
    </location>
</feature>
<feature type="domain" description="K Homology" evidence="4">
    <location>
        <begin position="141"/>
        <end position="212"/>
    </location>
</feature>
<proteinExistence type="predicted"/>
<name>A0A7R8CTQ3_LEPSM</name>
<dbReference type="PROSITE" id="PS50084">
    <property type="entry name" value="KH_TYPE_1"/>
    <property type="match status" value="3"/>
</dbReference>
<dbReference type="SMART" id="SM00322">
    <property type="entry name" value="KH"/>
    <property type="match status" value="3"/>
</dbReference>
<evidence type="ECO:0000256" key="2">
    <source>
        <dbReference type="PROSITE-ProRule" id="PRU00117"/>
    </source>
</evidence>
<evidence type="ECO:0000313" key="5">
    <source>
        <dbReference type="EMBL" id="CAF2892532.1"/>
    </source>
</evidence>
<organism evidence="5 6">
    <name type="scientific">Lepeophtheirus salmonis</name>
    <name type="common">Salmon louse</name>
    <name type="synonym">Caligus salmonis</name>
    <dbReference type="NCBI Taxonomy" id="72036"/>
    <lineage>
        <taxon>Eukaryota</taxon>
        <taxon>Metazoa</taxon>
        <taxon>Ecdysozoa</taxon>
        <taxon>Arthropoda</taxon>
        <taxon>Crustacea</taxon>
        <taxon>Multicrustacea</taxon>
        <taxon>Hexanauplia</taxon>
        <taxon>Copepoda</taxon>
        <taxon>Siphonostomatoida</taxon>
        <taxon>Caligidae</taxon>
        <taxon>Lepeophtheirus</taxon>
    </lineage>
</organism>
<evidence type="ECO:0000259" key="4">
    <source>
        <dbReference type="SMART" id="SM00322"/>
    </source>
</evidence>
<dbReference type="InterPro" id="IPR036612">
    <property type="entry name" value="KH_dom_type_1_sf"/>
</dbReference>
<evidence type="ECO:0000256" key="1">
    <source>
        <dbReference type="ARBA" id="ARBA00022737"/>
    </source>
</evidence>
<dbReference type="GO" id="GO:0003723">
    <property type="term" value="F:RNA binding"/>
    <property type="evidence" value="ECO:0007669"/>
    <property type="project" value="UniProtKB-UniRule"/>
</dbReference>
<feature type="compositionally biased region" description="Basic and acidic residues" evidence="3">
    <location>
        <begin position="428"/>
        <end position="440"/>
    </location>
</feature>
<keyword evidence="1" id="KW-0677">Repeat</keyword>
<keyword evidence="2" id="KW-0694">RNA-binding</keyword>
<dbReference type="Proteomes" id="UP000675881">
    <property type="component" value="Chromosome 3"/>
</dbReference>
<dbReference type="CDD" id="cd02396">
    <property type="entry name" value="KH-I_PCBP_rpt2"/>
    <property type="match status" value="1"/>
</dbReference>
<protein>
    <submittedName>
        <fullName evidence="5">PCBP3_4</fullName>
    </submittedName>
</protein>
<feature type="domain" description="K Homology" evidence="4">
    <location>
        <begin position="66"/>
        <end position="134"/>
    </location>
</feature>
<keyword evidence="6" id="KW-1185">Reference proteome</keyword>
<feature type="domain" description="K Homology" evidence="4">
    <location>
        <begin position="272"/>
        <end position="344"/>
    </location>
</feature>
<reference evidence="5" key="1">
    <citation type="submission" date="2021-02" db="EMBL/GenBank/DDBJ databases">
        <authorList>
            <person name="Bekaert M."/>
        </authorList>
    </citation>
    <scope>NUCLEOTIDE SEQUENCE</scope>
    <source>
        <strain evidence="5">IoA-00</strain>
    </source>
</reference>
<dbReference type="Gene3D" id="3.30.1370.10">
    <property type="entry name" value="K Homology domain, type 1"/>
    <property type="match status" value="3"/>
</dbReference>
<sequence>MKRGNSYDSYPPIPFEGKHILLESPNFGRHRRRCDPDSHFLLSLNPPYYPSSSLFQHHHHGGTPNVSLTIRMVMNGKEVGSIIGKGGEIINSIREASGAKIHISDGSVPERIVTITGTTEAIYKSFKLICKKFEEDRDPKPPITLRLIVPASQCGSLIGKGGSKIKEMREISGASIQVASEMLPNSTERAVTVSGTKEAITQCILHVCCVMLETPPKGSTIPYHPKTANARNSTPMRDAAQSHPLASLLTPSLMAIASLLRHKAPVDDNNRNTTSFEMSIPNDSIGCIIGKGGSKIAEIRHLSNAMIRISKSSESDSEKERLITITGSPEAVSLAKSLINMALDLHKNDQGAALNLGLLLSKPETLTALTSLASLTSIGGSLLGNLVSNGSPNNGGGNMLVGQVTGAHRSRNSASGGSTSSSSGSRSSRNEDDRGRESKRSKFAPY</sequence>
<dbReference type="OrthoDB" id="442947at2759"/>
<dbReference type="EMBL" id="HG994582">
    <property type="protein sequence ID" value="CAF2892532.1"/>
    <property type="molecule type" value="Genomic_DNA"/>
</dbReference>
<dbReference type="Pfam" id="PF00013">
    <property type="entry name" value="KH_1"/>
    <property type="match status" value="3"/>
</dbReference>
<dbReference type="InterPro" id="IPR004087">
    <property type="entry name" value="KH_dom"/>
</dbReference>
<dbReference type="AlphaFoldDB" id="A0A7R8CTQ3"/>
<feature type="compositionally biased region" description="Low complexity" evidence="3">
    <location>
        <begin position="412"/>
        <end position="427"/>
    </location>
</feature>
<dbReference type="SUPFAM" id="SSF54791">
    <property type="entry name" value="Eukaryotic type KH-domain (KH-domain type I)"/>
    <property type="match status" value="3"/>
</dbReference>
<gene>
    <name evidence="5" type="ORF">LSAA_7789</name>
</gene>
<accession>A0A7R8CTQ3</accession>
<evidence type="ECO:0000313" key="6">
    <source>
        <dbReference type="Proteomes" id="UP000675881"/>
    </source>
</evidence>
<dbReference type="CDD" id="cd22438">
    <property type="entry name" value="KH-I_PCBP_rpt1"/>
    <property type="match status" value="1"/>
</dbReference>
<dbReference type="InterPro" id="IPR004088">
    <property type="entry name" value="KH_dom_type_1"/>
</dbReference>